<dbReference type="OrthoDB" id="3210164at2"/>
<dbReference type="SUPFAM" id="SSF53474">
    <property type="entry name" value="alpha/beta-Hydrolases"/>
    <property type="match status" value="1"/>
</dbReference>
<dbReference type="Pfam" id="PF00561">
    <property type="entry name" value="Abhydrolase_1"/>
    <property type="match status" value="1"/>
</dbReference>
<dbReference type="InterPro" id="IPR029058">
    <property type="entry name" value="AB_hydrolase_fold"/>
</dbReference>
<reference evidence="2 5" key="2">
    <citation type="submission" date="2020-01" db="EMBL/GenBank/DDBJ databases">
        <title>Insect and environment-associated Actinomycetes.</title>
        <authorList>
            <person name="Currrie C."/>
            <person name="Chevrette M."/>
            <person name="Carlson C."/>
            <person name="Stubbendieck R."/>
            <person name="Wendt-Pienkowski E."/>
        </authorList>
    </citation>
    <scope>NUCLEOTIDE SEQUENCE [LARGE SCALE GENOMIC DNA]</scope>
    <source>
        <strain evidence="2 5">SID8386</strain>
    </source>
</reference>
<name>A0A1I5QY38_9PSEU</name>
<evidence type="ECO:0000259" key="1">
    <source>
        <dbReference type="Pfam" id="PF00561"/>
    </source>
</evidence>
<evidence type="ECO:0000313" key="5">
    <source>
        <dbReference type="Proteomes" id="UP000470404"/>
    </source>
</evidence>
<evidence type="ECO:0000313" key="3">
    <source>
        <dbReference type="EMBL" id="SFP51188.1"/>
    </source>
</evidence>
<accession>A0A1I5QY38</accession>
<dbReference type="EMBL" id="JAAGNC010000181">
    <property type="protein sequence ID" value="NEC60819.1"/>
    <property type="molecule type" value="Genomic_DNA"/>
</dbReference>
<protein>
    <submittedName>
        <fullName evidence="2 3">Alpha/beta hydrolase</fullName>
    </submittedName>
</protein>
<gene>
    <name evidence="2" type="ORF">G3I59_35810</name>
    <name evidence="3" type="ORF">SAMN05421854_105485</name>
</gene>
<evidence type="ECO:0000313" key="4">
    <source>
        <dbReference type="Proteomes" id="UP000199137"/>
    </source>
</evidence>
<sequence length="271" mass="28734">MIAEDAETAEHRCPVEGGELAVRTTGEGPRLLLVPGGTGAADSFRALVKLLRTDFTVITYDRRGHFSSTDTTTGPVPVPLQADDALAVLDHVGGSGPVAMFGTSAGALIGLDLVARHPDRVAAFVAHEPPAIQLMPDAEGILEAAAAQVRLARSGDLMGAVTRFADGIAGAALPDLPHLRLPNEGDWLRLFDRELTEFFDYLPDLRALRRTNTEIVPVAGEGSRGWYHYQPAKILALELGLPFTETPGAHLAPQRNPAKFAAALKDLLAGA</sequence>
<dbReference type="AlphaFoldDB" id="A0A1I5QY38"/>
<dbReference type="PANTHER" id="PTHR43433">
    <property type="entry name" value="HYDROLASE, ALPHA/BETA FOLD FAMILY PROTEIN"/>
    <property type="match status" value="1"/>
</dbReference>
<keyword evidence="5" id="KW-1185">Reference proteome</keyword>
<dbReference type="PANTHER" id="PTHR43433:SF5">
    <property type="entry name" value="AB HYDROLASE-1 DOMAIN-CONTAINING PROTEIN"/>
    <property type="match status" value="1"/>
</dbReference>
<dbReference type="InterPro" id="IPR000073">
    <property type="entry name" value="AB_hydrolase_1"/>
</dbReference>
<dbReference type="GO" id="GO:0004806">
    <property type="term" value="F:triacylglycerol lipase activity"/>
    <property type="evidence" value="ECO:0007669"/>
    <property type="project" value="TreeGrafter"/>
</dbReference>
<dbReference type="Proteomes" id="UP000470404">
    <property type="component" value="Unassembled WGS sequence"/>
</dbReference>
<evidence type="ECO:0000313" key="2">
    <source>
        <dbReference type="EMBL" id="NEC60819.1"/>
    </source>
</evidence>
<keyword evidence="3" id="KW-0378">Hydrolase</keyword>
<dbReference type="STRING" id="112413.SAMN05421854_105485"/>
<dbReference type="InterPro" id="IPR050471">
    <property type="entry name" value="AB_hydrolase"/>
</dbReference>
<dbReference type="RefSeq" id="WP_067579600.1">
    <property type="nucleotide sequence ID" value="NZ_FOWC01000005.1"/>
</dbReference>
<dbReference type="EMBL" id="FOWC01000005">
    <property type="protein sequence ID" value="SFP51188.1"/>
    <property type="molecule type" value="Genomic_DNA"/>
</dbReference>
<organism evidence="3 4">
    <name type="scientific">Amycolatopsis rubida</name>
    <dbReference type="NCBI Taxonomy" id="112413"/>
    <lineage>
        <taxon>Bacteria</taxon>
        <taxon>Bacillati</taxon>
        <taxon>Actinomycetota</taxon>
        <taxon>Actinomycetes</taxon>
        <taxon>Pseudonocardiales</taxon>
        <taxon>Pseudonocardiaceae</taxon>
        <taxon>Amycolatopsis</taxon>
    </lineage>
</organism>
<proteinExistence type="predicted"/>
<dbReference type="GO" id="GO:0046503">
    <property type="term" value="P:glycerolipid catabolic process"/>
    <property type="evidence" value="ECO:0007669"/>
    <property type="project" value="TreeGrafter"/>
</dbReference>
<dbReference type="Gene3D" id="3.40.50.1820">
    <property type="entry name" value="alpha/beta hydrolase"/>
    <property type="match status" value="1"/>
</dbReference>
<feature type="domain" description="AB hydrolase-1" evidence="1">
    <location>
        <begin position="29"/>
        <end position="139"/>
    </location>
</feature>
<dbReference type="Proteomes" id="UP000199137">
    <property type="component" value="Unassembled WGS sequence"/>
</dbReference>
<reference evidence="3 4" key="1">
    <citation type="submission" date="2016-10" db="EMBL/GenBank/DDBJ databases">
        <authorList>
            <person name="de Groot N.N."/>
        </authorList>
    </citation>
    <scope>NUCLEOTIDE SEQUENCE [LARGE SCALE GENOMIC DNA]</scope>
    <source>
        <strain evidence="3 4">DSM 44637</strain>
    </source>
</reference>